<comment type="caution">
    <text evidence="10">The sequence shown here is derived from an EMBL/GenBank/DDBJ whole genome shotgun (WGS) entry which is preliminary data.</text>
</comment>
<dbReference type="EMBL" id="JPEO01000027">
    <property type="protein sequence ID" value="KFZ36007.1"/>
    <property type="molecule type" value="Genomic_DNA"/>
</dbReference>
<dbReference type="GO" id="GO:0005737">
    <property type="term" value="C:cytoplasm"/>
    <property type="evidence" value="ECO:0007669"/>
    <property type="project" value="TreeGrafter"/>
</dbReference>
<dbReference type="GO" id="GO:0016853">
    <property type="term" value="F:isomerase activity"/>
    <property type="evidence" value="ECO:0007669"/>
    <property type="project" value="UniProtKB-KW"/>
</dbReference>
<keyword evidence="11" id="KW-1185">Reference proteome</keyword>
<comment type="catalytic activity">
    <reaction evidence="2 8">
        <text>7,8-dihydroneopterin = 6-hydroxymethyl-7,8-dihydropterin + glycolaldehyde</text>
        <dbReference type="Rhea" id="RHEA:10540"/>
        <dbReference type="ChEBI" id="CHEBI:17001"/>
        <dbReference type="ChEBI" id="CHEBI:17071"/>
        <dbReference type="ChEBI" id="CHEBI:44841"/>
        <dbReference type="EC" id="4.1.2.25"/>
    </reaction>
</comment>
<dbReference type="UniPathway" id="UPA00077">
    <property type="reaction ID" value="UER00154"/>
</dbReference>
<evidence type="ECO:0000259" key="9">
    <source>
        <dbReference type="SMART" id="SM00905"/>
    </source>
</evidence>
<evidence type="ECO:0000256" key="5">
    <source>
        <dbReference type="ARBA" id="ARBA00022909"/>
    </source>
</evidence>
<dbReference type="InterPro" id="IPR043133">
    <property type="entry name" value="GTP-CH-I_C/QueF"/>
</dbReference>
<dbReference type="InterPro" id="IPR006157">
    <property type="entry name" value="FolB_dom"/>
</dbReference>
<proteinExistence type="inferred from homology"/>
<reference evidence="10 11" key="1">
    <citation type="submission" date="2014-06" db="EMBL/GenBank/DDBJ databases">
        <title>Shewanella sp. YQH10.</title>
        <authorList>
            <person name="Liu Y."/>
            <person name="Zeng R."/>
        </authorList>
    </citation>
    <scope>NUCLEOTIDE SEQUENCE [LARGE SCALE GENOMIC DNA]</scope>
    <source>
        <strain evidence="10 11">YQH10</strain>
    </source>
</reference>
<dbReference type="FunFam" id="3.30.1130.10:FF:000002">
    <property type="entry name" value="7,8-dihydroneopterin aldolase"/>
    <property type="match status" value="1"/>
</dbReference>
<dbReference type="GO" id="GO:0046654">
    <property type="term" value="P:tetrahydrofolate biosynthetic process"/>
    <property type="evidence" value="ECO:0007669"/>
    <property type="project" value="UniProtKB-UniRule"/>
</dbReference>
<comment type="similarity">
    <text evidence="4 8">Belongs to the DHNA family.</text>
</comment>
<dbReference type="Proteomes" id="UP000029264">
    <property type="component" value="Unassembled WGS sequence"/>
</dbReference>
<dbReference type="GO" id="GO:0046656">
    <property type="term" value="P:folic acid biosynthetic process"/>
    <property type="evidence" value="ECO:0007669"/>
    <property type="project" value="UniProtKB-UniRule"/>
</dbReference>
<dbReference type="PANTHER" id="PTHR42844">
    <property type="entry name" value="DIHYDRONEOPTERIN ALDOLASE 1-RELATED"/>
    <property type="match status" value="1"/>
</dbReference>
<dbReference type="SUPFAM" id="SSF55620">
    <property type="entry name" value="Tetrahydrobiopterin biosynthesis enzymes-like"/>
    <property type="match status" value="1"/>
</dbReference>
<protein>
    <recommendedName>
        <fullName evidence="8">7,8-dihydroneopterin aldolase</fullName>
        <ecNumber evidence="8">4.1.2.25</ecNumber>
    </recommendedName>
</protein>
<keyword evidence="5 8" id="KW-0289">Folate biosynthesis</keyword>
<dbReference type="GO" id="GO:0004150">
    <property type="term" value="F:dihydroneopterin aldolase activity"/>
    <property type="evidence" value="ECO:0007669"/>
    <property type="project" value="UniProtKB-UniRule"/>
</dbReference>
<name>A0A094J9T9_9GAMM</name>
<dbReference type="EC" id="4.1.2.25" evidence="8"/>
<evidence type="ECO:0000256" key="8">
    <source>
        <dbReference type="RuleBase" id="RU362079"/>
    </source>
</evidence>
<keyword evidence="6" id="KW-0413">Isomerase</keyword>
<feature type="domain" description="Dihydroneopterin aldolase/epimerase" evidence="9">
    <location>
        <begin position="4"/>
        <end position="114"/>
    </location>
</feature>
<dbReference type="AlphaFoldDB" id="A0A094J9T9"/>
<evidence type="ECO:0000256" key="6">
    <source>
        <dbReference type="ARBA" id="ARBA00023235"/>
    </source>
</evidence>
<dbReference type="Pfam" id="PF02152">
    <property type="entry name" value="FolB"/>
    <property type="match status" value="1"/>
</dbReference>
<evidence type="ECO:0000256" key="1">
    <source>
        <dbReference type="ARBA" id="ARBA00000693"/>
    </source>
</evidence>
<dbReference type="RefSeq" id="WP_037445737.1">
    <property type="nucleotide sequence ID" value="NZ_JPEO01000027.1"/>
</dbReference>
<evidence type="ECO:0000256" key="2">
    <source>
        <dbReference type="ARBA" id="ARBA00001353"/>
    </source>
</evidence>
<dbReference type="SMART" id="SM00905">
    <property type="entry name" value="FolB"/>
    <property type="match status" value="1"/>
</dbReference>
<comment type="catalytic activity">
    <reaction evidence="1">
        <text>7,8-dihydroneopterin = 7,8-dihydromonapterin</text>
        <dbReference type="Rhea" id="RHEA:45328"/>
        <dbReference type="ChEBI" id="CHEBI:17001"/>
        <dbReference type="ChEBI" id="CHEBI:71175"/>
        <dbReference type="EC" id="5.1.99.8"/>
    </reaction>
</comment>
<dbReference type="eggNOG" id="COG1539">
    <property type="taxonomic scope" value="Bacteria"/>
</dbReference>
<dbReference type="CDD" id="cd00534">
    <property type="entry name" value="DHNA_DHNTPE"/>
    <property type="match status" value="1"/>
</dbReference>
<accession>A0A094J9T9</accession>
<dbReference type="PANTHER" id="PTHR42844:SF1">
    <property type="entry name" value="DIHYDRONEOPTERIN ALDOLASE 1-RELATED"/>
    <property type="match status" value="1"/>
</dbReference>
<evidence type="ECO:0000256" key="7">
    <source>
        <dbReference type="ARBA" id="ARBA00023239"/>
    </source>
</evidence>
<dbReference type="InterPro" id="IPR006156">
    <property type="entry name" value="Dihydroneopterin_aldolase"/>
</dbReference>
<evidence type="ECO:0000256" key="4">
    <source>
        <dbReference type="ARBA" id="ARBA00005708"/>
    </source>
</evidence>
<keyword evidence="7 8" id="KW-0456">Lyase</keyword>
<evidence type="ECO:0000313" key="11">
    <source>
        <dbReference type="Proteomes" id="UP000029264"/>
    </source>
</evidence>
<dbReference type="OrthoDB" id="9810587at2"/>
<dbReference type="NCBIfam" id="TIGR00526">
    <property type="entry name" value="folB_dom"/>
    <property type="match status" value="1"/>
</dbReference>
<gene>
    <name evidence="10" type="ORF">HR45_18840</name>
</gene>
<evidence type="ECO:0000313" key="10">
    <source>
        <dbReference type="EMBL" id="KFZ36007.1"/>
    </source>
</evidence>
<organism evidence="10 11">
    <name type="scientific">Shewanella mangrovi</name>
    <dbReference type="NCBI Taxonomy" id="1515746"/>
    <lineage>
        <taxon>Bacteria</taxon>
        <taxon>Pseudomonadati</taxon>
        <taxon>Pseudomonadota</taxon>
        <taxon>Gammaproteobacteria</taxon>
        <taxon>Alteromonadales</taxon>
        <taxon>Shewanellaceae</taxon>
        <taxon>Shewanella</taxon>
    </lineage>
</organism>
<dbReference type="STRING" id="1515746.HR45_18840"/>
<sequence>MDKVLIRGLRVDTVIGIYEWEKQLHQQLQIDLDIGWDNRAAAEHDDYSKALCYDTVSKRVVALITAAPIELIETVAEKVAACILNEFQAPWVRVRIMKPGAVAIADNVGVEIERSR</sequence>
<evidence type="ECO:0000256" key="3">
    <source>
        <dbReference type="ARBA" id="ARBA00005013"/>
    </source>
</evidence>
<comment type="pathway">
    <text evidence="3 8">Cofactor biosynthesis; tetrahydrofolate biosynthesis; 2-amino-4-hydroxy-6-hydroxymethyl-7,8-dihydropteridine diphosphate from 7,8-dihydroneopterin triphosphate: step 3/4.</text>
</comment>
<comment type="function">
    <text evidence="8">Catalyzes the conversion of 7,8-dihydroneopterin to 6-hydroxymethyl-7,8-dihydropterin.</text>
</comment>
<dbReference type="Gene3D" id="3.30.1130.10">
    <property type="match status" value="1"/>
</dbReference>
<dbReference type="NCBIfam" id="TIGR00525">
    <property type="entry name" value="folB"/>
    <property type="match status" value="1"/>
</dbReference>